<dbReference type="SMART" id="SM00387">
    <property type="entry name" value="HATPase_c"/>
    <property type="match status" value="1"/>
</dbReference>
<dbReference type="EMBL" id="NXIG01000003">
    <property type="protein sequence ID" value="RXI31890.1"/>
    <property type="molecule type" value="Genomic_DNA"/>
</dbReference>
<evidence type="ECO:0000313" key="11">
    <source>
        <dbReference type="EMBL" id="AXX96265.1"/>
    </source>
</evidence>
<keyword evidence="6" id="KW-0175">Coiled coil</keyword>
<dbReference type="InterPro" id="IPR000700">
    <property type="entry name" value="PAS-assoc_C"/>
</dbReference>
<dbReference type="Gene3D" id="3.30.450.20">
    <property type="entry name" value="PAS domain"/>
    <property type="match status" value="2"/>
</dbReference>
<feature type="domain" description="Histidine kinase" evidence="8">
    <location>
        <begin position="628"/>
        <end position="841"/>
    </location>
</feature>
<dbReference type="EMBL" id="CP032097">
    <property type="protein sequence ID" value="AXX96265.1"/>
    <property type="molecule type" value="Genomic_DNA"/>
</dbReference>
<dbReference type="OrthoDB" id="9789238at2"/>
<proteinExistence type="predicted"/>
<feature type="coiled-coil region" evidence="6">
    <location>
        <begin position="712"/>
        <end position="739"/>
    </location>
</feature>
<keyword evidence="13" id="KW-1185">Reference proteome</keyword>
<protein>
    <recommendedName>
        <fullName evidence="2">histidine kinase</fullName>
        <ecNumber evidence="2">2.7.13.3</ecNumber>
    </recommendedName>
</protein>
<evidence type="ECO:0000256" key="1">
    <source>
        <dbReference type="ARBA" id="ARBA00000085"/>
    </source>
</evidence>
<dbReference type="KEGG" id="aell:AELL_2661"/>
<dbReference type="Gene3D" id="3.30.565.10">
    <property type="entry name" value="Histidine kinase-like ATPase, C-terminal domain"/>
    <property type="match status" value="1"/>
</dbReference>
<dbReference type="SUPFAM" id="SSF47384">
    <property type="entry name" value="Homodimeric domain of signal transducing histidine kinase"/>
    <property type="match status" value="1"/>
</dbReference>
<dbReference type="InterPro" id="IPR036890">
    <property type="entry name" value="HATPase_C_sf"/>
</dbReference>
<feature type="domain" description="PAC" evidence="10">
    <location>
        <begin position="545"/>
        <end position="597"/>
    </location>
</feature>
<dbReference type="InterPro" id="IPR052162">
    <property type="entry name" value="Sensor_kinase/Photoreceptor"/>
</dbReference>
<gene>
    <name evidence="11" type="ORF">AELL_2661</name>
    <name evidence="12" type="ORF">CP962_03670</name>
</gene>
<keyword evidence="7" id="KW-1133">Transmembrane helix</keyword>
<organism evidence="12 14">
    <name type="scientific">Arcobacter ellisii</name>
    <dbReference type="NCBI Taxonomy" id="913109"/>
    <lineage>
        <taxon>Bacteria</taxon>
        <taxon>Pseudomonadati</taxon>
        <taxon>Campylobacterota</taxon>
        <taxon>Epsilonproteobacteria</taxon>
        <taxon>Campylobacterales</taxon>
        <taxon>Arcobacteraceae</taxon>
        <taxon>Arcobacter</taxon>
    </lineage>
</organism>
<dbReference type="PROSITE" id="PS50112">
    <property type="entry name" value="PAS"/>
    <property type="match status" value="1"/>
</dbReference>
<dbReference type="Pfam" id="PF08447">
    <property type="entry name" value="PAS_3"/>
    <property type="match status" value="2"/>
</dbReference>
<dbReference type="SUPFAM" id="SSF55785">
    <property type="entry name" value="PYP-like sensor domain (PAS domain)"/>
    <property type="match status" value="2"/>
</dbReference>
<dbReference type="Proteomes" id="UP000290588">
    <property type="component" value="Unassembled WGS sequence"/>
</dbReference>
<dbReference type="PANTHER" id="PTHR43304:SF1">
    <property type="entry name" value="PAC DOMAIN-CONTAINING PROTEIN"/>
    <property type="match status" value="1"/>
</dbReference>
<sequence length="841" mass="100674">MFFKKKKFYTLLDIKNKIIYTPLIFVLILSIISFISIFLFLEYEKKNRINTLIQNENFYKNDVLKTYISSIKYNTSVNFDDIENDLSNSIYEIIGFIKANLKAGNSFNMSFLEPYLKQIEKEKNINFLLFDNINYKLLHGEKLLNSLTELTNSENRTAKFKYYMLRNIEYIGDNNLMYSIDNQKRSIQLSYIKYIDFLNIYIGAYSKIDDMKVLTKKAILDSIIAKSKTLNNSHFYFYDVHENSVFNYKMSGKIQNIEEIDDFKEKSSNDFSYTFPKYQYKIFIRTNENNQEKKKIEEEYETKLIGFYLLVTFIALLLITSFNIFGKFINTIFNRYNKRLERKNFLFKKWKERYELAIIASNDGLWDMDLETKKIFFSNKWLEMFGYKRNDIQTFDEWLSLIHEDDKQRVLDEFERHINKQSEHFICEYRLKDKWNNFKWILVRGKEFNSNRILMMSMNIDERIKLTKELRDVELLTEYGRIVVFRWENDENLTVKFVSKSINGYGYEVNDFENKKNFFNFVYKDDVKPLKEIIKKAIQDDKDSFNYIYRVLDKKNNIKWVYTRAILIKDDYSNVIGFYGYLNDVTKLKMNEEELKQKVQQQLEKNLEKDRLLVQQNKLASMGEMLGNIAHQWRQPLNNINLLIYYIRDSYGLISKEELNETIKNAKLQIDFMSQTIDDFRNFYKPSKEKKLFNIKDSIIQSSKIVKSSLERNSIELKIEAIEIEIENYENEFEQVIVNILNNAIDAKIIKDKTTKFKAKIEIKIYKENENIFISIFNNCGNIDETIIERIFEPYFTTKFENQGTGIGLYMTKVIIEKNMKGKIEATNKDDGVEFLIKLNA</sequence>
<evidence type="ECO:0000313" key="13">
    <source>
        <dbReference type="Proteomes" id="UP000262582"/>
    </source>
</evidence>
<dbReference type="PROSITE" id="PS50113">
    <property type="entry name" value="PAC"/>
    <property type="match status" value="1"/>
</dbReference>
<reference evidence="11 13" key="2">
    <citation type="submission" date="2018-08" db="EMBL/GenBank/DDBJ databases">
        <title>Complete genome of the Arcobacter ellisii type strain LMG 26155.</title>
        <authorList>
            <person name="Miller W.G."/>
            <person name="Yee E."/>
            <person name="Bono J.L."/>
        </authorList>
    </citation>
    <scope>NUCLEOTIDE SEQUENCE [LARGE SCALE GENOMIC DNA]</scope>
    <source>
        <strain evidence="11 13">LMG 26155</strain>
    </source>
</reference>
<keyword evidence="5 11" id="KW-0418">Kinase</keyword>
<dbReference type="SMART" id="SM00091">
    <property type="entry name" value="PAS"/>
    <property type="match status" value="2"/>
</dbReference>
<dbReference type="AlphaFoldDB" id="A0A347UBN7"/>
<keyword evidence="3" id="KW-0597">Phosphoprotein</keyword>
<evidence type="ECO:0000256" key="4">
    <source>
        <dbReference type="ARBA" id="ARBA00022679"/>
    </source>
</evidence>
<dbReference type="Pfam" id="PF02518">
    <property type="entry name" value="HATPase_c"/>
    <property type="match status" value="1"/>
</dbReference>
<evidence type="ECO:0000256" key="3">
    <source>
        <dbReference type="ARBA" id="ARBA00022553"/>
    </source>
</evidence>
<keyword evidence="4" id="KW-0808">Transferase</keyword>
<dbReference type="InterPro" id="IPR000014">
    <property type="entry name" value="PAS"/>
</dbReference>
<feature type="transmembrane region" description="Helical" evidence="7">
    <location>
        <begin position="20"/>
        <end position="41"/>
    </location>
</feature>
<dbReference type="Pfam" id="PF05812">
    <property type="entry name" value="Herpes_BLRF2"/>
    <property type="match status" value="1"/>
</dbReference>
<feature type="domain" description="PAS" evidence="9">
    <location>
        <begin position="350"/>
        <end position="421"/>
    </location>
</feature>
<evidence type="ECO:0000256" key="5">
    <source>
        <dbReference type="ARBA" id="ARBA00022777"/>
    </source>
</evidence>
<dbReference type="NCBIfam" id="TIGR00229">
    <property type="entry name" value="sensory_box"/>
    <property type="match status" value="2"/>
</dbReference>
<dbReference type="InterPro" id="IPR035965">
    <property type="entry name" value="PAS-like_dom_sf"/>
</dbReference>
<dbReference type="PROSITE" id="PS50109">
    <property type="entry name" value="HIS_KIN"/>
    <property type="match status" value="1"/>
</dbReference>
<evidence type="ECO:0000259" key="10">
    <source>
        <dbReference type="PROSITE" id="PS50113"/>
    </source>
</evidence>
<feature type="transmembrane region" description="Helical" evidence="7">
    <location>
        <begin position="304"/>
        <end position="325"/>
    </location>
</feature>
<dbReference type="InterPro" id="IPR008642">
    <property type="entry name" value="Herpes_BLRF2"/>
</dbReference>
<evidence type="ECO:0000259" key="9">
    <source>
        <dbReference type="PROSITE" id="PS50112"/>
    </source>
</evidence>
<dbReference type="GO" id="GO:0000155">
    <property type="term" value="F:phosphorelay sensor kinase activity"/>
    <property type="evidence" value="ECO:0007669"/>
    <property type="project" value="InterPro"/>
</dbReference>
<comment type="catalytic activity">
    <reaction evidence="1">
        <text>ATP + protein L-histidine = ADP + protein N-phospho-L-histidine.</text>
        <dbReference type="EC" id="2.7.13.3"/>
    </reaction>
</comment>
<dbReference type="EC" id="2.7.13.3" evidence="2"/>
<evidence type="ECO:0000313" key="14">
    <source>
        <dbReference type="Proteomes" id="UP000290588"/>
    </source>
</evidence>
<dbReference type="CDD" id="cd00082">
    <property type="entry name" value="HisKA"/>
    <property type="match status" value="1"/>
</dbReference>
<dbReference type="SUPFAM" id="SSF55874">
    <property type="entry name" value="ATPase domain of HSP90 chaperone/DNA topoisomerase II/histidine kinase"/>
    <property type="match status" value="1"/>
</dbReference>
<reference evidence="12 14" key="1">
    <citation type="submission" date="2017-09" db="EMBL/GenBank/DDBJ databases">
        <title>Genomics of the genus Arcobacter.</title>
        <authorList>
            <person name="Perez-Cataluna A."/>
            <person name="Figueras M.J."/>
            <person name="Salas-Masso N."/>
        </authorList>
    </citation>
    <scope>NUCLEOTIDE SEQUENCE [LARGE SCALE GENOMIC DNA]</scope>
    <source>
        <strain evidence="12 14">CECT 7837</strain>
    </source>
</reference>
<keyword evidence="7" id="KW-0812">Transmembrane</keyword>
<accession>A0A347UBN7</accession>
<dbReference type="Gene3D" id="1.10.287.130">
    <property type="match status" value="1"/>
</dbReference>
<dbReference type="PANTHER" id="PTHR43304">
    <property type="entry name" value="PHYTOCHROME-LIKE PROTEIN CPH1"/>
    <property type="match status" value="1"/>
</dbReference>
<name>A0A347UBN7_9BACT</name>
<feature type="coiled-coil region" evidence="6">
    <location>
        <begin position="582"/>
        <end position="609"/>
    </location>
</feature>
<dbReference type="InterPro" id="IPR036097">
    <property type="entry name" value="HisK_dim/P_sf"/>
</dbReference>
<evidence type="ECO:0000259" key="8">
    <source>
        <dbReference type="PROSITE" id="PS50109"/>
    </source>
</evidence>
<dbReference type="Proteomes" id="UP000262582">
    <property type="component" value="Chromosome"/>
</dbReference>
<dbReference type="InterPro" id="IPR003661">
    <property type="entry name" value="HisK_dim/P_dom"/>
</dbReference>
<evidence type="ECO:0000256" key="6">
    <source>
        <dbReference type="SAM" id="Coils"/>
    </source>
</evidence>
<keyword evidence="7" id="KW-0472">Membrane</keyword>
<dbReference type="InterPro" id="IPR003594">
    <property type="entry name" value="HATPase_dom"/>
</dbReference>
<dbReference type="InterPro" id="IPR005467">
    <property type="entry name" value="His_kinase_dom"/>
</dbReference>
<evidence type="ECO:0000313" key="12">
    <source>
        <dbReference type="EMBL" id="RXI31890.1"/>
    </source>
</evidence>
<dbReference type="RefSeq" id="WP_118918406.1">
    <property type="nucleotide sequence ID" value="NZ_CP032097.1"/>
</dbReference>
<evidence type="ECO:0000256" key="7">
    <source>
        <dbReference type="SAM" id="Phobius"/>
    </source>
</evidence>
<dbReference type="CDD" id="cd00130">
    <property type="entry name" value="PAS"/>
    <property type="match status" value="2"/>
</dbReference>
<evidence type="ECO:0000256" key="2">
    <source>
        <dbReference type="ARBA" id="ARBA00012438"/>
    </source>
</evidence>
<dbReference type="InterPro" id="IPR013655">
    <property type="entry name" value="PAS_fold_3"/>
</dbReference>